<dbReference type="GO" id="GO:0006508">
    <property type="term" value="P:proteolysis"/>
    <property type="evidence" value="ECO:0007669"/>
    <property type="project" value="InterPro"/>
</dbReference>
<dbReference type="Gene3D" id="1.10.1330.10">
    <property type="entry name" value="Dockerin domain"/>
    <property type="match status" value="1"/>
</dbReference>
<dbReference type="SUPFAM" id="SSF63446">
    <property type="entry name" value="Type I dockerin domain"/>
    <property type="match status" value="1"/>
</dbReference>
<dbReference type="InterPro" id="IPR001096">
    <property type="entry name" value="Peptidase_C13"/>
</dbReference>
<gene>
    <name evidence="1" type="ORF">dnl_62330</name>
</gene>
<dbReference type="Gene3D" id="2.130.10.10">
    <property type="entry name" value="YVTN repeat-like/Quinoprotein amine dehydrogenase"/>
    <property type="match status" value="1"/>
</dbReference>
<dbReference type="SUPFAM" id="SSF101908">
    <property type="entry name" value="Putative isomerase YbhE"/>
    <property type="match status" value="1"/>
</dbReference>
<dbReference type="GO" id="GO:0000272">
    <property type="term" value="P:polysaccharide catabolic process"/>
    <property type="evidence" value="ECO:0007669"/>
    <property type="project" value="InterPro"/>
</dbReference>
<dbReference type="SUPFAM" id="SSF49464">
    <property type="entry name" value="Carboxypeptidase regulatory domain-like"/>
    <property type="match status" value="1"/>
</dbReference>
<dbReference type="Gene3D" id="2.60.40.1120">
    <property type="entry name" value="Carboxypeptidase-like, regulatory domain"/>
    <property type="match status" value="1"/>
</dbReference>
<sequence>MYLKSEPNIFITLSALFLLLFFISDAISEELKLKFVNPNLGKLDQNFDATITGTGFDEKTTISIYPDIVNDKAKIGTFATPGYAKDFCIFNKNAYIAAGDTGLQIIDISDPENLQIIGAVDTPGYAQSIDVEDGKAYIADGDSGLQIIDISNARIPQIIKTISIPGPAELVQIVGNKAYVGHDYSESQASGIVIIDISNLEIPRIVGAIPGYARGFKILEDIIYVSYMGTGNIGGDFKIIDISTPDNPQNIGYIHIQTKTYGISVLDEIAYVTAYENGLQIIDVSDPENPNIINSVAIPGNSMNVTIVNNSAYVSSTAGIQVVDLMNLDTPKLIGVYGMKNTAEKIFVSDQIVYVLEPSGLQLINKDRLYAPQVVAQVHMLETAKSLTVLNDKVYVDSYVVGHESKFHTIDISDIQHPEIISSIDTSYHDRSGFGIKNEIVYIASGFYGIQIIDISNPEFPKNIDSIKDTVQYDVMIENNKLYAIGGYFSVFDISDPKNPTQIASLDKSGTCLTVSDQKAYIGSGSTVYVIDISNPTTPHLIESVDMAGVVTSIEVFNKKAYVTLYGQGLQIIDVSENKKIEILGLVDTPGMARKVAVKDNKAYVADDYRGLQIIDISDPKNPTITSSLDTPGEARDVKIVNSLAYIADGSGGVVIISLPIEVDSIIWNSETSLSFSVSGFEIPAHYTLKIYNEMGSAELSGAITLVPPEQSYLLETKAIIVAGTNSDNKIWNETKLAADYAYNALLFQGYTAESIYYLSPVITSDKVDAQSTYDNLSYAINTWTRQNPSATELLIYFVDHGNSGNFIINTSEKLNVAELDNWLDKLQNDLSIPIIFIYDACQSGTFLPQLTPPDVKERINITGASAENAWFLNEGKLSFSYQFWDAIYKSGELSDAFTWGRNQMQPYQNAQIDANGNGIGNEAEDETLSDNMKIRRGYRPQTDIPYIYNVSAPQTLYEKTSASIHASVSYVKNRSEIRKLWAIITPPDFDPESPDTPITDLLEIELLDTDEDNIYEAVYNDFTINGLYKIIICAMNTEGVYSLFKETSVYKSSKYIVAVSDPKKIYNDNISTTIWAALDSKYKHVKITRVWAEIIPPELNEKTDQIELYDLKNDGIFEAEYGNFIGDGAYQVNIYATDENGYTSPFMQTVITHKKDDTNRDIYEEDDSFEMTTYIKVNDIRHHNFHDCGDIDIANNYLQKEILYRVTVRSTSDICDPLFQIFTIEGNDYKPVTEIIKNIGVGKNDSLSFICQSSNVYFIKISNSDPNIFGQDITYDLEIERPIEGNVGIIQGTIISPSGAPISNAIIYSNGGGSDISRDNGFFSITDPVGSHIFTVEAYGYNIYQTSVTCSQNNTLHLNIILDTADAKPGDINGDGAIMLSDALIALQIAAGYSEFSQTVCKNADINNDFLLGLEEAIFVMQNVSEK</sequence>
<reference evidence="1" key="1">
    <citation type="journal article" date="2021" name="Microb. Physiol.">
        <title>Proteogenomic Insights into the Physiology of Marine, Sulfate-Reducing, Filamentous Desulfonema limicola and Desulfonema magnum.</title>
        <authorList>
            <person name="Schnaars V."/>
            <person name="Wohlbrand L."/>
            <person name="Scheve S."/>
            <person name="Hinrichs C."/>
            <person name="Reinhardt R."/>
            <person name="Rabus R."/>
        </authorList>
    </citation>
    <scope>NUCLEOTIDE SEQUENCE</scope>
    <source>
        <strain evidence="1">5ac10</strain>
    </source>
</reference>
<keyword evidence="2" id="KW-1185">Reference proteome</keyword>
<dbReference type="InterPro" id="IPR008969">
    <property type="entry name" value="CarboxyPept-like_regulatory"/>
</dbReference>
<dbReference type="InterPro" id="IPR051200">
    <property type="entry name" value="Host-pathogen_enzymatic-act"/>
</dbReference>
<dbReference type="PANTHER" id="PTHR47197">
    <property type="entry name" value="PROTEIN NIRF"/>
    <property type="match status" value="1"/>
</dbReference>
<dbReference type="SUPFAM" id="SSF50969">
    <property type="entry name" value="YVTN repeat-like/Quinoprotein amine dehydrogenase"/>
    <property type="match status" value="1"/>
</dbReference>
<evidence type="ECO:0000313" key="1">
    <source>
        <dbReference type="EMBL" id="QTA83816.1"/>
    </source>
</evidence>
<dbReference type="InterPro" id="IPR015943">
    <property type="entry name" value="WD40/YVTN_repeat-like_dom_sf"/>
</dbReference>
<dbReference type="InterPro" id="IPR013211">
    <property type="entry name" value="LVIVD"/>
</dbReference>
<accession>A0A975GJL0</accession>
<dbReference type="Gene3D" id="3.40.50.1460">
    <property type="match status" value="1"/>
</dbReference>
<dbReference type="EMBL" id="CP061799">
    <property type="protein sequence ID" value="QTA83816.1"/>
    <property type="molecule type" value="Genomic_DNA"/>
</dbReference>
<dbReference type="Pfam" id="PF08309">
    <property type="entry name" value="LVIVD"/>
    <property type="match status" value="10"/>
</dbReference>
<dbReference type="GO" id="GO:0008233">
    <property type="term" value="F:peptidase activity"/>
    <property type="evidence" value="ECO:0007669"/>
    <property type="project" value="InterPro"/>
</dbReference>
<dbReference type="KEGG" id="dli:dnl_62330"/>
<protein>
    <submittedName>
        <fullName evidence="1">LVIVD repeat-containing protein</fullName>
    </submittedName>
</protein>
<name>A0A975GJL0_9BACT</name>
<dbReference type="PANTHER" id="PTHR47197:SF3">
    <property type="entry name" value="DIHYDRO-HEME D1 DEHYDROGENASE"/>
    <property type="match status" value="1"/>
</dbReference>
<dbReference type="Proteomes" id="UP000663720">
    <property type="component" value="Chromosome"/>
</dbReference>
<dbReference type="InterPro" id="IPR011044">
    <property type="entry name" value="Quino_amine_DH_bsu"/>
</dbReference>
<organism evidence="1 2">
    <name type="scientific">Desulfonema limicola</name>
    <dbReference type="NCBI Taxonomy" id="45656"/>
    <lineage>
        <taxon>Bacteria</taxon>
        <taxon>Pseudomonadati</taxon>
        <taxon>Thermodesulfobacteriota</taxon>
        <taxon>Desulfobacteria</taxon>
        <taxon>Desulfobacterales</taxon>
        <taxon>Desulfococcaceae</taxon>
        <taxon>Desulfonema</taxon>
    </lineage>
</organism>
<dbReference type="InterPro" id="IPR036439">
    <property type="entry name" value="Dockerin_dom_sf"/>
</dbReference>
<evidence type="ECO:0000313" key="2">
    <source>
        <dbReference type="Proteomes" id="UP000663720"/>
    </source>
</evidence>
<dbReference type="Pfam" id="PF01650">
    <property type="entry name" value="Peptidase_C13"/>
    <property type="match status" value="1"/>
</dbReference>
<proteinExistence type="predicted"/>